<evidence type="ECO:0000313" key="3">
    <source>
        <dbReference type="Proteomes" id="UP000030745"/>
    </source>
</evidence>
<dbReference type="KEGG" id="spar:SPRG_21964"/>
<protein>
    <submittedName>
        <fullName evidence="2">Uncharacterized protein</fullName>
    </submittedName>
</protein>
<reference evidence="2 3" key="1">
    <citation type="journal article" date="2013" name="PLoS Genet.">
        <title>Distinctive expansion of potential virulence genes in the genome of the oomycete fish pathogen Saprolegnia parasitica.</title>
        <authorList>
            <person name="Jiang R.H."/>
            <person name="de Bruijn I."/>
            <person name="Haas B.J."/>
            <person name="Belmonte R."/>
            <person name="Lobach L."/>
            <person name="Christie J."/>
            <person name="van den Ackerveken G."/>
            <person name="Bottin A."/>
            <person name="Bulone V."/>
            <person name="Diaz-Moreno S.M."/>
            <person name="Dumas B."/>
            <person name="Fan L."/>
            <person name="Gaulin E."/>
            <person name="Govers F."/>
            <person name="Grenville-Briggs L.J."/>
            <person name="Horner N.R."/>
            <person name="Levin J.Z."/>
            <person name="Mammella M."/>
            <person name="Meijer H.J."/>
            <person name="Morris P."/>
            <person name="Nusbaum C."/>
            <person name="Oome S."/>
            <person name="Phillips A.J."/>
            <person name="van Rooyen D."/>
            <person name="Rzeszutek E."/>
            <person name="Saraiva M."/>
            <person name="Secombes C.J."/>
            <person name="Seidl M.F."/>
            <person name="Snel B."/>
            <person name="Stassen J.H."/>
            <person name="Sykes S."/>
            <person name="Tripathy S."/>
            <person name="van den Berg H."/>
            <person name="Vega-Arreguin J.C."/>
            <person name="Wawra S."/>
            <person name="Young S.K."/>
            <person name="Zeng Q."/>
            <person name="Dieguez-Uribeondo J."/>
            <person name="Russ C."/>
            <person name="Tyler B.M."/>
            <person name="van West P."/>
        </authorList>
    </citation>
    <scope>NUCLEOTIDE SEQUENCE [LARGE SCALE GENOMIC DNA]</scope>
    <source>
        <strain evidence="2 3">CBS 223.65</strain>
    </source>
</reference>
<proteinExistence type="predicted"/>
<dbReference type="Proteomes" id="UP000030745">
    <property type="component" value="Unassembled WGS sequence"/>
</dbReference>
<organism evidence="2 3">
    <name type="scientific">Saprolegnia parasitica (strain CBS 223.65)</name>
    <dbReference type="NCBI Taxonomy" id="695850"/>
    <lineage>
        <taxon>Eukaryota</taxon>
        <taxon>Sar</taxon>
        <taxon>Stramenopiles</taxon>
        <taxon>Oomycota</taxon>
        <taxon>Saprolegniomycetes</taxon>
        <taxon>Saprolegniales</taxon>
        <taxon>Saprolegniaceae</taxon>
        <taxon>Saprolegnia</taxon>
    </lineage>
</organism>
<keyword evidence="3" id="KW-1185">Reference proteome</keyword>
<evidence type="ECO:0000313" key="2">
    <source>
        <dbReference type="EMBL" id="KDO16727.1"/>
    </source>
</evidence>
<gene>
    <name evidence="2" type="ORF">SPRG_21964</name>
</gene>
<feature type="region of interest" description="Disordered" evidence="1">
    <location>
        <begin position="1"/>
        <end position="20"/>
    </location>
</feature>
<dbReference type="GeneID" id="24142412"/>
<accession>A0A067BPZ1</accession>
<name>A0A067BPZ1_SAPPC</name>
<dbReference type="VEuPathDB" id="FungiDB:SPRG_21964"/>
<dbReference type="EMBL" id="KK583958">
    <property type="protein sequence ID" value="KDO16727.1"/>
    <property type="molecule type" value="Genomic_DNA"/>
</dbReference>
<dbReference type="RefSeq" id="XP_012212563.1">
    <property type="nucleotide sequence ID" value="XM_012357173.1"/>
</dbReference>
<sequence length="174" mass="19951">MARASKRSCHGKDHQVGTQRDAARRVHHAMCCRAQVLCRRLQHLIVARQYVRVEAISADVVNQRHHLSLCDHVPRELHVYRSRHLRWTRHLQCVGQLARLLQYLQLQSVDLQCVLVGHRPDARHGSWTLLYEDSAVWSRGCPNRCNVGDVQASCLSHARATYIIALRAFTPALT</sequence>
<evidence type="ECO:0000256" key="1">
    <source>
        <dbReference type="SAM" id="MobiDB-lite"/>
    </source>
</evidence>
<dbReference type="AlphaFoldDB" id="A0A067BPZ1"/>